<feature type="compositionally biased region" description="Basic and acidic residues" evidence="1">
    <location>
        <begin position="60"/>
        <end position="77"/>
    </location>
</feature>
<name>A0A5K1K039_9APHY</name>
<accession>A0A5K1K039</accession>
<feature type="region of interest" description="Disordered" evidence="1">
    <location>
        <begin position="37"/>
        <end position="91"/>
    </location>
</feature>
<dbReference type="EMBL" id="LR727292">
    <property type="protein sequence ID" value="VWO98945.1"/>
    <property type="molecule type" value="Genomic_DNA"/>
</dbReference>
<proteinExistence type="predicted"/>
<dbReference type="AlphaFoldDB" id="A0A5K1K039"/>
<gene>
    <name evidence="2" type="primary">Q93IS3</name>
</gene>
<sequence>MLVVEINEGGQGASIGAARNPGAAAPGAMEDIVEGNENVGGAEADGPGLQESMEIDDADGLPRRRSSDTLESEKDGQGGDNDGFEDLGEGGEIGSVFGGFIDVEAHVEDEVVARKEAKVTRARRRT</sequence>
<evidence type="ECO:0000256" key="1">
    <source>
        <dbReference type="SAM" id="MobiDB-lite"/>
    </source>
</evidence>
<protein>
    <submittedName>
        <fullName evidence="2">Cytoplasmic protein</fullName>
    </submittedName>
</protein>
<organism evidence="2">
    <name type="scientific">Ganoderma boninense</name>
    <dbReference type="NCBI Taxonomy" id="34458"/>
    <lineage>
        <taxon>Eukaryota</taxon>
        <taxon>Fungi</taxon>
        <taxon>Dikarya</taxon>
        <taxon>Basidiomycota</taxon>
        <taxon>Agaricomycotina</taxon>
        <taxon>Agaricomycetes</taxon>
        <taxon>Polyporales</taxon>
        <taxon>Polyporaceae</taxon>
        <taxon>Ganoderma</taxon>
    </lineage>
</organism>
<reference evidence="2" key="1">
    <citation type="submission" date="2019-10" db="EMBL/GenBank/DDBJ databases">
        <authorList>
            <person name="Nor Muhammad N."/>
        </authorList>
    </citation>
    <scope>NUCLEOTIDE SEQUENCE</scope>
</reference>
<evidence type="ECO:0000313" key="2">
    <source>
        <dbReference type="EMBL" id="VWO98945.1"/>
    </source>
</evidence>